<keyword evidence="1" id="KW-0472">Membrane</keyword>
<organism evidence="2 3">
    <name type="scientific">Flavobacterium salmonis</name>
    <dbReference type="NCBI Taxonomy" id="2654844"/>
    <lineage>
        <taxon>Bacteria</taxon>
        <taxon>Pseudomonadati</taxon>
        <taxon>Bacteroidota</taxon>
        <taxon>Flavobacteriia</taxon>
        <taxon>Flavobacteriales</taxon>
        <taxon>Flavobacteriaceae</taxon>
        <taxon>Flavobacterium</taxon>
    </lineage>
</organism>
<accession>A0A6V6YUF9</accession>
<reference evidence="2 3" key="1">
    <citation type="submission" date="2020-06" db="EMBL/GenBank/DDBJ databases">
        <authorList>
            <person name="Criscuolo A."/>
        </authorList>
    </citation>
    <scope>NUCLEOTIDE SEQUENCE [LARGE SCALE GENOMIC DNA]</scope>
    <source>
        <strain evidence="3">CIP 111411</strain>
    </source>
</reference>
<dbReference type="AlphaFoldDB" id="A0A6V6YUF9"/>
<keyword evidence="1" id="KW-1133">Transmembrane helix</keyword>
<gene>
    <name evidence="2" type="ORF">FLAT13_01522</name>
</gene>
<evidence type="ECO:0000313" key="2">
    <source>
        <dbReference type="EMBL" id="CAD0003168.1"/>
    </source>
</evidence>
<proteinExistence type="predicted"/>
<evidence type="ECO:0000256" key="1">
    <source>
        <dbReference type="SAM" id="Phobius"/>
    </source>
</evidence>
<keyword evidence="1" id="KW-0812">Transmembrane</keyword>
<comment type="caution">
    <text evidence="2">The sequence shown here is derived from an EMBL/GenBank/DDBJ whole genome shotgun (WGS) entry which is preliminary data.</text>
</comment>
<protein>
    <submittedName>
        <fullName evidence="2">Uncharacterized protein</fullName>
    </submittedName>
</protein>
<dbReference type="Proteomes" id="UP000530060">
    <property type="component" value="Unassembled WGS sequence"/>
</dbReference>
<dbReference type="EMBL" id="CAIJDP010000062">
    <property type="protein sequence ID" value="CAD0003168.1"/>
    <property type="molecule type" value="Genomic_DNA"/>
</dbReference>
<name>A0A6V6YUF9_9FLAO</name>
<evidence type="ECO:0000313" key="3">
    <source>
        <dbReference type="Proteomes" id="UP000530060"/>
    </source>
</evidence>
<keyword evidence="3" id="KW-1185">Reference proteome</keyword>
<sequence>MLVFLRGFENLVGFYLFETYNLYLQGFKNLAGVVTRYSVVITIVAFFNPFALAVSSSLPDLSPD</sequence>
<feature type="transmembrane region" description="Helical" evidence="1">
    <location>
        <begin position="37"/>
        <end position="58"/>
    </location>
</feature>